<comment type="caution">
    <text evidence="2">The sequence shown here is derived from an EMBL/GenBank/DDBJ whole genome shotgun (WGS) entry which is preliminary data.</text>
</comment>
<feature type="transmembrane region" description="Helical" evidence="1">
    <location>
        <begin position="12"/>
        <end position="31"/>
    </location>
</feature>
<evidence type="ECO:0000313" key="2">
    <source>
        <dbReference type="EMBL" id="KAF1802289.1"/>
    </source>
</evidence>
<reference evidence="2 3" key="1">
    <citation type="submission" date="2019-09" db="EMBL/GenBank/DDBJ databases">
        <authorList>
            <consortium name="DOE Joint Genome Institute"/>
            <person name="Mondo S.J."/>
            <person name="Navarro-Mendoza M.I."/>
            <person name="Perez-Arques C."/>
            <person name="Panchal S."/>
            <person name="Nicolas F.E."/>
            <person name="Ganguly P."/>
            <person name="Pangilinan J."/>
            <person name="Grigoriev I."/>
            <person name="Heitman J."/>
            <person name="Sanya K."/>
            <person name="Garre V."/>
        </authorList>
    </citation>
    <scope>NUCLEOTIDE SEQUENCE [LARGE SCALE GENOMIC DNA]</scope>
    <source>
        <strain evidence="2 3">MU402</strain>
    </source>
</reference>
<sequence length="62" mass="6914">MVYLSMHCIAGSAALLWSSLAFFLFFKYYFFCSTGGIGVFASYDATTLILFSTTFVFLCSSF</sequence>
<organism evidence="2 3">
    <name type="scientific">Mucor circinelloides f. lusitanicus</name>
    <name type="common">Mucor racemosus var. lusitanicus</name>
    <dbReference type="NCBI Taxonomy" id="29924"/>
    <lineage>
        <taxon>Eukaryota</taxon>
        <taxon>Fungi</taxon>
        <taxon>Fungi incertae sedis</taxon>
        <taxon>Mucoromycota</taxon>
        <taxon>Mucoromycotina</taxon>
        <taxon>Mucoromycetes</taxon>
        <taxon>Mucorales</taxon>
        <taxon>Mucorineae</taxon>
        <taxon>Mucoraceae</taxon>
        <taxon>Mucor</taxon>
    </lineage>
</organism>
<dbReference type="AlphaFoldDB" id="A0A8H4BH94"/>
<protein>
    <submittedName>
        <fullName evidence="2">Uncharacterized protein</fullName>
    </submittedName>
</protein>
<dbReference type="EMBL" id="JAAECE010000004">
    <property type="protein sequence ID" value="KAF1802289.1"/>
    <property type="molecule type" value="Genomic_DNA"/>
</dbReference>
<name>A0A8H4BH94_MUCCL</name>
<keyword evidence="1" id="KW-0812">Transmembrane</keyword>
<keyword evidence="1" id="KW-0472">Membrane</keyword>
<proteinExistence type="predicted"/>
<gene>
    <name evidence="2" type="ORF">FB192DRAFT_1377310</name>
</gene>
<evidence type="ECO:0000313" key="3">
    <source>
        <dbReference type="Proteomes" id="UP000469890"/>
    </source>
</evidence>
<evidence type="ECO:0000256" key="1">
    <source>
        <dbReference type="SAM" id="Phobius"/>
    </source>
</evidence>
<feature type="transmembrane region" description="Helical" evidence="1">
    <location>
        <begin position="37"/>
        <end position="59"/>
    </location>
</feature>
<dbReference type="Proteomes" id="UP000469890">
    <property type="component" value="Unassembled WGS sequence"/>
</dbReference>
<keyword evidence="1" id="KW-1133">Transmembrane helix</keyword>
<accession>A0A8H4BH94</accession>